<sequence>MEPGRLSELPQQNNFPPSPQQTKLSPLPDPEQAVVGVLTKYVNFGKGWRPRLFVLRQGVLRYYKISGPTKVNVEMLLENLRKEGEVSMIGAQTLVLDSKRSHSFSGLSTPKQTPQAEMHLQVCSFAPSQSDNRKLYVNSGADVVLRLRAESKEDCTAWLDHLQRAKGSWADLSPVMSAAVNSTGQANSAARIASVDNSFLELLESVKRRLADRQASADIMALVEDVLVRQHQQYHDVMAAEAVKRQTLLQHIKSLENVKRELETRMVADNYNANDPALPSKASNASASEPSEASGSDAEVDVDARVVRPSAEADDSDDEVFYDCDPAAAAAAAAHSSSNRASHQDGQASGIQNRALYEEGQSGTQDRAMYQDGALHADQGSYGMQSGTAAGGMETMQHAQHDQADSNHAAPDAQRHAAEGQHGGLPSGPIRSSDGRLELPTPQWLARANAERPEHRRSSLPKPAQAEKSVSLWSIIKDVVGKDLTRVCLPVYFNEPLSALQRTAEDLEYSELADEASLYPKGSWERLIRVATFAVSGYSASAPHRTSKPFNPLLGETYEFICPEKGFRFIGEKVVHHPTIMAAYCEGRTWIFEGDGELRSKFWGRSIELQPVGVCKLTFHDGESFTWQKITTSINNLILGRLYVDHGGIMRIRSTEGGLVAKVRFKEAGLMSKDVHQIRGHVEQNGQKIDKLELHGTWDGHITADLPNGSHQQLWQKAPLPADPTRYQLTSWAMKLNEITPGLRENLAPTDCRLRPDQHATEVGQYDEANNEKLRLEQKQRAARKAADRGDPIKPLWFDVRPEVEMGTDVKFPYHGGYFEAREAHNFQGCRDIFGPGGTQP</sequence>
<feature type="region of interest" description="Disordered" evidence="6">
    <location>
        <begin position="271"/>
        <end position="302"/>
    </location>
</feature>
<dbReference type="PANTHER" id="PTHR10972">
    <property type="entry name" value="OXYSTEROL-BINDING PROTEIN-RELATED"/>
    <property type="match status" value="1"/>
</dbReference>
<dbReference type="InterPro" id="IPR011993">
    <property type="entry name" value="PH-like_dom_sf"/>
</dbReference>
<evidence type="ECO:0000313" key="9">
    <source>
        <dbReference type="Proteomes" id="UP001438707"/>
    </source>
</evidence>
<dbReference type="GO" id="GO:0016020">
    <property type="term" value="C:membrane"/>
    <property type="evidence" value="ECO:0007669"/>
    <property type="project" value="TreeGrafter"/>
</dbReference>
<evidence type="ECO:0000256" key="3">
    <source>
        <dbReference type="ARBA" id="ARBA00022448"/>
    </source>
</evidence>
<dbReference type="Proteomes" id="UP001438707">
    <property type="component" value="Unassembled WGS sequence"/>
</dbReference>
<evidence type="ECO:0000256" key="5">
    <source>
        <dbReference type="ARBA" id="ARBA00023121"/>
    </source>
</evidence>
<dbReference type="GO" id="GO:0005829">
    <property type="term" value="C:cytosol"/>
    <property type="evidence" value="ECO:0007669"/>
    <property type="project" value="TreeGrafter"/>
</dbReference>
<evidence type="ECO:0000256" key="1">
    <source>
        <dbReference type="ARBA" id="ARBA00003361"/>
    </source>
</evidence>
<dbReference type="GO" id="GO:0120009">
    <property type="term" value="P:intermembrane lipid transfer"/>
    <property type="evidence" value="ECO:0007669"/>
    <property type="project" value="UniProtKB-ARBA"/>
</dbReference>
<keyword evidence="5" id="KW-0446">Lipid-binding</keyword>
<dbReference type="InterPro" id="IPR000648">
    <property type="entry name" value="Oxysterol-bd"/>
</dbReference>
<comment type="similarity">
    <text evidence="2">Belongs to the OSBP family.</text>
</comment>
<organism evidence="8 9">
    <name type="scientific">Apatococcus lobatus</name>
    <dbReference type="NCBI Taxonomy" id="904363"/>
    <lineage>
        <taxon>Eukaryota</taxon>
        <taxon>Viridiplantae</taxon>
        <taxon>Chlorophyta</taxon>
        <taxon>core chlorophytes</taxon>
        <taxon>Trebouxiophyceae</taxon>
        <taxon>Chlorellales</taxon>
        <taxon>Chlorellaceae</taxon>
        <taxon>Apatococcus</taxon>
    </lineage>
</organism>
<evidence type="ECO:0000256" key="4">
    <source>
        <dbReference type="ARBA" id="ARBA00023055"/>
    </source>
</evidence>
<comment type="caution">
    <text evidence="8">The sequence shown here is derived from an EMBL/GenBank/DDBJ whole genome shotgun (WGS) entry which is preliminary data.</text>
</comment>
<dbReference type="InterPro" id="IPR001849">
    <property type="entry name" value="PH_domain"/>
</dbReference>
<evidence type="ECO:0000256" key="2">
    <source>
        <dbReference type="ARBA" id="ARBA00008842"/>
    </source>
</evidence>
<accession>A0AAW1RGQ3</accession>
<dbReference type="Gene3D" id="2.40.160.120">
    <property type="match status" value="1"/>
</dbReference>
<dbReference type="Pfam" id="PF01237">
    <property type="entry name" value="Oxysterol_BP"/>
    <property type="match status" value="1"/>
</dbReference>
<dbReference type="PANTHER" id="PTHR10972:SF96">
    <property type="entry name" value="OXYSTEROL-BINDING PROTEIN-RELATED PROTEIN 1A-RELATED"/>
    <property type="match status" value="1"/>
</dbReference>
<evidence type="ECO:0000313" key="8">
    <source>
        <dbReference type="EMBL" id="KAK9832427.1"/>
    </source>
</evidence>
<dbReference type="GO" id="GO:0032934">
    <property type="term" value="F:sterol binding"/>
    <property type="evidence" value="ECO:0007669"/>
    <property type="project" value="TreeGrafter"/>
</dbReference>
<dbReference type="InterPro" id="IPR037239">
    <property type="entry name" value="OSBP_sf"/>
</dbReference>
<dbReference type="PROSITE" id="PS50003">
    <property type="entry name" value="PH_DOMAIN"/>
    <property type="match status" value="1"/>
</dbReference>
<gene>
    <name evidence="8" type="ORF">WJX74_009897</name>
</gene>
<dbReference type="SUPFAM" id="SSF144000">
    <property type="entry name" value="Oxysterol-binding protein-like"/>
    <property type="match status" value="1"/>
</dbReference>
<keyword evidence="3" id="KW-0813">Transport</keyword>
<dbReference type="AlphaFoldDB" id="A0AAW1RGQ3"/>
<comment type="function">
    <text evidence="1">May be involved in the transport of sterols.</text>
</comment>
<dbReference type="Pfam" id="PF00169">
    <property type="entry name" value="PH"/>
    <property type="match status" value="1"/>
</dbReference>
<keyword evidence="4" id="KW-0445">Lipid transport</keyword>
<feature type="region of interest" description="Disordered" evidence="6">
    <location>
        <begin position="1"/>
        <end position="28"/>
    </location>
</feature>
<dbReference type="FunFam" id="2.40.160.120:FF:000001">
    <property type="entry name" value="Oxysterol-binding protein"/>
    <property type="match status" value="1"/>
</dbReference>
<name>A0AAW1RGQ3_9CHLO</name>
<dbReference type="SMART" id="SM00233">
    <property type="entry name" value="PH"/>
    <property type="match status" value="1"/>
</dbReference>
<feature type="domain" description="PH" evidence="7">
    <location>
        <begin position="31"/>
        <end position="167"/>
    </location>
</feature>
<keyword evidence="9" id="KW-1185">Reference proteome</keyword>
<evidence type="ECO:0000259" key="7">
    <source>
        <dbReference type="PROSITE" id="PS50003"/>
    </source>
</evidence>
<dbReference type="Gene3D" id="2.30.29.30">
    <property type="entry name" value="Pleckstrin-homology domain (PH domain)/Phosphotyrosine-binding domain (PTB)"/>
    <property type="match status" value="1"/>
</dbReference>
<dbReference type="SUPFAM" id="SSF50729">
    <property type="entry name" value="PH domain-like"/>
    <property type="match status" value="1"/>
</dbReference>
<evidence type="ECO:0000256" key="6">
    <source>
        <dbReference type="SAM" id="MobiDB-lite"/>
    </source>
</evidence>
<reference evidence="8 9" key="1">
    <citation type="journal article" date="2024" name="Nat. Commun.">
        <title>Phylogenomics reveals the evolutionary origins of lichenization in chlorophyte algae.</title>
        <authorList>
            <person name="Puginier C."/>
            <person name="Libourel C."/>
            <person name="Otte J."/>
            <person name="Skaloud P."/>
            <person name="Haon M."/>
            <person name="Grisel S."/>
            <person name="Petersen M."/>
            <person name="Berrin J.G."/>
            <person name="Delaux P.M."/>
            <person name="Dal Grande F."/>
            <person name="Keller J."/>
        </authorList>
    </citation>
    <scope>NUCLEOTIDE SEQUENCE [LARGE SCALE GENOMIC DNA]</scope>
    <source>
        <strain evidence="8 9">SAG 2145</strain>
    </source>
</reference>
<proteinExistence type="inferred from homology"/>
<feature type="compositionally biased region" description="Low complexity" evidence="6">
    <location>
        <begin position="280"/>
        <end position="297"/>
    </location>
</feature>
<feature type="region of interest" description="Disordered" evidence="6">
    <location>
        <begin position="395"/>
        <end position="437"/>
    </location>
</feature>
<protein>
    <recommendedName>
        <fullName evidence="7">PH domain-containing protein</fullName>
    </recommendedName>
</protein>
<dbReference type="EMBL" id="JALJOS010000012">
    <property type="protein sequence ID" value="KAK9832427.1"/>
    <property type="molecule type" value="Genomic_DNA"/>
</dbReference>